<accession>A0ABV7KWS1</accession>
<dbReference type="InterPro" id="IPR013813">
    <property type="entry name" value="Endoribo_LPSP/chorism_mut-like"/>
</dbReference>
<dbReference type="Proteomes" id="UP001595528">
    <property type="component" value="Unassembled WGS sequence"/>
</dbReference>
<dbReference type="PANTHER" id="PTHR43760">
    <property type="entry name" value="ENDORIBONUCLEASE-RELATED"/>
    <property type="match status" value="1"/>
</dbReference>
<keyword evidence="3" id="KW-1185">Reference proteome</keyword>
<sequence length="156" mass="16288">MAGKIDARLKDLGIELPDAPAPAANYVPYTLCGNILYISGQVPLRDGRVAYTGKVGQDLPLEEGQAAARTCAINIIAQARAACGGDLDRVKQVLKLGGFVNALPDFTDHPKVINGASDLMVEVFGDAGRHARFAVGAGSLPLGCAVEVEAIFALRD</sequence>
<dbReference type="Pfam" id="PF14588">
    <property type="entry name" value="YjgF_endoribonc"/>
    <property type="match status" value="1"/>
</dbReference>
<dbReference type="InterPro" id="IPR035959">
    <property type="entry name" value="RutC-like_sf"/>
</dbReference>
<gene>
    <name evidence="2" type="ORF">ACFOGJ_04950</name>
</gene>
<dbReference type="PANTHER" id="PTHR43760:SF1">
    <property type="entry name" value="ENDORIBONUCLEASE L-PSP_CHORISMATE MUTASE-LIKE DOMAIN-CONTAINING PROTEIN"/>
    <property type="match status" value="1"/>
</dbReference>
<dbReference type="EMBL" id="JBHRTR010000015">
    <property type="protein sequence ID" value="MFC3226566.1"/>
    <property type="molecule type" value="Genomic_DNA"/>
</dbReference>
<proteinExistence type="predicted"/>
<protein>
    <submittedName>
        <fullName evidence="2">RidA family protein</fullName>
    </submittedName>
</protein>
<reference evidence="3" key="1">
    <citation type="journal article" date="2019" name="Int. J. Syst. Evol. Microbiol.">
        <title>The Global Catalogue of Microorganisms (GCM) 10K type strain sequencing project: providing services to taxonomists for standard genome sequencing and annotation.</title>
        <authorList>
            <consortium name="The Broad Institute Genomics Platform"/>
            <consortium name="The Broad Institute Genome Sequencing Center for Infectious Disease"/>
            <person name="Wu L."/>
            <person name="Ma J."/>
        </authorList>
    </citation>
    <scope>NUCLEOTIDE SEQUENCE [LARGE SCALE GENOMIC DNA]</scope>
    <source>
        <strain evidence="3">KCTC 42964</strain>
    </source>
</reference>
<feature type="domain" description="Endoribonuclease L-PSP/chorismate mutase-like" evidence="1">
    <location>
        <begin position="7"/>
        <end position="144"/>
    </location>
</feature>
<organism evidence="2 3">
    <name type="scientific">Marinibaculum pumilum</name>
    <dbReference type="NCBI Taxonomy" id="1766165"/>
    <lineage>
        <taxon>Bacteria</taxon>
        <taxon>Pseudomonadati</taxon>
        <taxon>Pseudomonadota</taxon>
        <taxon>Alphaproteobacteria</taxon>
        <taxon>Rhodospirillales</taxon>
        <taxon>Rhodospirillaceae</taxon>
        <taxon>Marinibaculum</taxon>
    </lineage>
</organism>
<comment type="caution">
    <text evidence="2">The sequence shown here is derived from an EMBL/GenBank/DDBJ whole genome shotgun (WGS) entry which is preliminary data.</text>
</comment>
<name>A0ABV7KWS1_9PROT</name>
<dbReference type="SUPFAM" id="SSF55298">
    <property type="entry name" value="YjgF-like"/>
    <property type="match status" value="1"/>
</dbReference>
<evidence type="ECO:0000313" key="3">
    <source>
        <dbReference type="Proteomes" id="UP001595528"/>
    </source>
</evidence>
<dbReference type="RefSeq" id="WP_379898603.1">
    <property type="nucleotide sequence ID" value="NZ_JBHRTR010000015.1"/>
</dbReference>
<evidence type="ECO:0000313" key="2">
    <source>
        <dbReference type="EMBL" id="MFC3226566.1"/>
    </source>
</evidence>
<dbReference type="Gene3D" id="3.30.1330.40">
    <property type="entry name" value="RutC-like"/>
    <property type="match status" value="1"/>
</dbReference>
<evidence type="ECO:0000259" key="1">
    <source>
        <dbReference type="Pfam" id="PF14588"/>
    </source>
</evidence>
<dbReference type="CDD" id="cd02199">
    <property type="entry name" value="YjgF_YER057c_UK114_like_1"/>
    <property type="match status" value="1"/>
</dbReference>